<dbReference type="GO" id="GO:0016758">
    <property type="term" value="F:hexosyltransferase activity"/>
    <property type="evidence" value="ECO:0007669"/>
    <property type="project" value="TreeGrafter"/>
</dbReference>
<name>A0A4P6M3G5_9FIRM</name>
<dbReference type="Proteomes" id="UP000289794">
    <property type="component" value="Chromosome"/>
</dbReference>
<evidence type="ECO:0000259" key="2">
    <source>
        <dbReference type="Pfam" id="PF13439"/>
    </source>
</evidence>
<reference evidence="3 4" key="1">
    <citation type="submission" date="2019-01" db="EMBL/GenBank/DDBJ databases">
        <title>PMF-metabolizing Aryl O-demethylase.</title>
        <authorList>
            <person name="Kim M."/>
        </authorList>
    </citation>
    <scope>NUCLEOTIDE SEQUENCE [LARGE SCALE GENOMIC DNA]</scope>
    <source>
        <strain evidence="3 4">PMF1</strain>
    </source>
</reference>
<evidence type="ECO:0000313" key="4">
    <source>
        <dbReference type="Proteomes" id="UP000289794"/>
    </source>
</evidence>
<feature type="domain" description="Glycosyltransferase subfamily 4-like N-terminal" evidence="2">
    <location>
        <begin position="14"/>
        <end position="189"/>
    </location>
</feature>
<dbReference type="Pfam" id="PF00534">
    <property type="entry name" value="Glycos_transf_1"/>
    <property type="match status" value="1"/>
</dbReference>
<gene>
    <name evidence="3" type="ORF">PMF13cell1_04561</name>
</gene>
<evidence type="ECO:0000313" key="3">
    <source>
        <dbReference type="EMBL" id="QBE98992.1"/>
    </source>
</evidence>
<feature type="domain" description="Glycosyl transferase family 1" evidence="1">
    <location>
        <begin position="203"/>
        <end position="367"/>
    </location>
</feature>
<dbReference type="SUPFAM" id="SSF53756">
    <property type="entry name" value="UDP-Glycosyltransferase/glycogen phosphorylase"/>
    <property type="match status" value="1"/>
</dbReference>
<accession>A0A4P6M3G5</accession>
<dbReference type="PANTHER" id="PTHR45947">
    <property type="entry name" value="SULFOQUINOVOSYL TRANSFERASE SQD2"/>
    <property type="match status" value="1"/>
</dbReference>
<dbReference type="PANTHER" id="PTHR45947:SF3">
    <property type="entry name" value="SULFOQUINOVOSYL TRANSFERASE SQD2"/>
    <property type="match status" value="1"/>
</dbReference>
<protein>
    <submittedName>
        <fullName evidence="3">Alpha-monoglucosyldiacylglycerol synthase</fullName>
    </submittedName>
</protein>
<sequence length="419" mass="47805">MKILITTDWYEPIVNGVVTSVLNLKRELEARGHEVKVLTLSETGASYKYNEVYYVKSMDLGYIYPNARAVLPYRNPYVGELIDWEPDVVHSQCEFMTFQYAVKISKKCGCPLLHTYHTIYEDYMHYLPGMLGRYTAGRKAGKKAVAEFSRTVLNKTDRVIAPTGKVKDILSTYEVKPEVDVIPSGIDLSKFKRTLTQEEKNLRKEALGIPKQNRVLVSVGRLAKEKNLEEILEYFARLLEEGAENMTLLIAGDGPNREDLQNLSISLGIGDHVRFTGMIAPDEVWAYYQLGDVFVCASNSETQGITYIEALASGVPALCRKDECLEGVITDGCNGFQYETYEYFHMHLSYLLENDARRQEMGVMAREMAEEFSTWNFCTMVERAYRAACQEKEQIPVYGSAERTAWGRTMMKRMMRRAS</sequence>
<organism evidence="3 4">
    <name type="scientific">Blautia producta</name>
    <dbReference type="NCBI Taxonomy" id="33035"/>
    <lineage>
        <taxon>Bacteria</taxon>
        <taxon>Bacillati</taxon>
        <taxon>Bacillota</taxon>
        <taxon>Clostridia</taxon>
        <taxon>Lachnospirales</taxon>
        <taxon>Lachnospiraceae</taxon>
        <taxon>Blautia</taxon>
    </lineage>
</organism>
<proteinExistence type="predicted"/>
<evidence type="ECO:0000259" key="1">
    <source>
        <dbReference type="Pfam" id="PF00534"/>
    </source>
</evidence>
<dbReference type="EMBL" id="CP035945">
    <property type="protein sequence ID" value="QBE98992.1"/>
    <property type="molecule type" value="Genomic_DNA"/>
</dbReference>
<dbReference type="Gene3D" id="3.40.50.2000">
    <property type="entry name" value="Glycogen Phosphorylase B"/>
    <property type="match status" value="2"/>
</dbReference>
<dbReference type="InterPro" id="IPR001296">
    <property type="entry name" value="Glyco_trans_1"/>
</dbReference>
<dbReference type="Pfam" id="PF13439">
    <property type="entry name" value="Glyco_transf_4"/>
    <property type="match status" value="1"/>
</dbReference>
<dbReference type="AlphaFoldDB" id="A0A4P6M3G5"/>
<dbReference type="InterPro" id="IPR050194">
    <property type="entry name" value="Glycosyltransferase_grp1"/>
</dbReference>
<dbReference type="CDD" id="cd03817">
    <property type="entry name" value="GT4_UGDG-like"/>
    <property type="match status" value="1"/>
</dbReference>
<dbReference type="RefSeq" id="WP_130182222.1">
    <property type="nucleotide sequence ID" value="NZ_CP035945.1"/>
</dbReference>
<dbReference type="InterPro" id="IPR028098">
    <property type="entry name" value="Glyco_trans_4-like_N"/>
</dbReference>
<dbReference type="KEGG" id="bpro:PMF13cell1_04561"/>